<dbReference type="Proteomes" id="UP000018291">
    <property type="component" value="Unassembled WGS sequence"/>
</dbReference>
<comment type="caution">
    <text evidence="1">The sequence shown here is derived from an EMBL/GenBank/DDBJ whole genome shotgun (WGS) entry which is preliminary data.</text>
</comment>
<evidence type="ECO:0000313" key="1">
    <source>
        <dbReference type="EMBL" id="CCM63798.1"/>
    </source>
</evidence>
<name>R4YZD9_9ACTN</name>
<evidence type="ECO:0000313" key="2">
    <source>
        <dbReference type="Proteomes" id="UP000018291"/>
    </source>
</evidence>
<reference evidence="1 2" key="1">
    <citation type="journal article" date="2013" name="ISME J.">
        <title>Metabolic model for the filamentous 'Candidatus Microthrix parvicella' based on genomic and metagenomic analyses.</title>
        <authorList>
            <person name="Jon McIlroy S."/>
            <person name="Kristiansen R."/>
            <person name="Albertsen M."/>
            <person name="Michael Karst S."/>
            <person name="Rossetti S."/>
            <person name="Lund Nielsen J."/>
            <person name="Tandoi V."/>
            <person name="James Seviour R."/>
            <person name="Nielsen P.H."/>
        </authorList>
    </citation>
    <scope>NUCLEOTIDE SEQUENCE [LARGE SCALE GENOMIC DNA]</scope>
    <source>
        <strain evidence="1 2">RN1</strain>
    </source>
</reference>
<protein>
    <submittedName>
        <fullName evidence="1">Uncharacterized protein</fullName>
    </submittedName>
</protein>
<dbReference type="AlphaFoldDB" id="R4YZD9"/>
<proteinExistence type="predicted"/>
<dbReference type="STRING" id="1229780.BN381_290166"/>
<keyword evidence="2" id="KW-1185">Reference proteome</keyword>
<organism evidence="1 2">
    <name type="scientific">Candidatus Neomicrothrix parvicella RN1</name>
    <dbReference type="NCBI Taxonomy" id="1229780"/>
    <lineage>
        <taxon>Bacteria</taxon>
        <taxon>Bacillati</taxon>
        <taxon>Actinomycetota</taxon>
        <taxon>Acidimicrobiia</taxon>
        <taxon>Acidimicrobiales</taxon>
        <taxon>Microthrixaceae</taxon>
        <taxon>Candidatus Neomicrothrix</taxon>
    </lineage>
</organism>
<sequence length="143" mass="15791">MMRPDSHARRPFLDTQFPHSMIPQATTPTWLGHLVRIHVIKPAFVRISCRAAVSGSAGRADVHDRSTHCPVDVKLTVRGFFRLNGARPRETALDGASVIETTWHCRVCSHDQAGALNVTEDSSPTTGPRGWFRACEVNSYSPS</sequence>
<accession>R4YZD9</accession>
<gene>
    <name evidence="1" type="ORF">BN381_290166</name>
</gene>
<dbReference type="HOGENOM" id="CLU_1802572_0_0_11"/>
<dbReference type="EMBL" id="CANL01000022">
    <property type="protein sequence ID" value="CCM63798.1"/>
    <property type="molecule type" value="Genomic_DNA"/>
</dbReference>